<accession>A0ABQ8FR21</accession>
<name>A0ABQ8FR21_9FUNG</name>
<keyword evidence="3" id="KW-1185">Reference proteome</keyword>
<sequence>MDGDATSTTSPQSGPNLSGTHMQLNTSQQFLPAPDWAPMIIGVLGRISEQLGNIEQRLGSLEEQCAALVALPVYNLSHVERTTDADETSIVVQPSKKKRACATLSDDRTLGCVCEDPDSRRQLLFQLLLISTSQADPRAVGSVDPLVADTPLRKLCADAIRRIRKEISNSKLEGRLDTLFLEAANSNIVQHIVSSFDLPTSCMAPFKQYRANSLDTSAIGNFSCAFLARHFVWPVLLRWMEDSSLEDVLVSKFTREYGILFHKVYTAIKNSMRPVVASAVSTDDAVTPRVIDLIPETDSVDLVWSQQIVPVCDTTNSTPITMSSDQVSLTVIYHSSQQLYTLANMQALDIKSLALASAIAHSSDVNRVTPMLLVHRRNIKSCFFEFAARYLKGLKTYEDLALAVALVLELPPHGDSSLTDAYDLLEIECDPSGPKTSSIRDLFHQDLVRMLFDPSVESPSGTEYPVVSVGTGNDINDLDFVAFMHLLMVRLMTPDLDNVCPKGLTLWMKIRDALEIGDSMGEAPPRSQNTFGDISESSLINFPDPSTDSSVKGLLSSFQNEADAAVTVTAASATAVSTDARAPKRGRFAKASSSPSAVAVETGQSFPESKFRQRKAKKLDISANYVSSLSDNDNDVSMKVATAHRPGPTKLTTMDSISRRRQNRVTSEVGSKQDTVHRKATKRSKK</sequence>
<feature type="region of interest" description="Disordered" evidence="1">
    <location>
        <begin position="644"/>
        <end position="686"/>
    </location>
</feature>
<reference evidence="2 3" key="1">
    <citation type="submission" date="2021-02" db="EMBL/GenBank/DDBJ databases">
        <title>Variation within the Batrachochytrium salamandrivorans European outbreak.</title>
        <authorList>
            <person name="Kelly M."/>
            <person name="Pasmans F."/>
            <person name="Shea T.P."/>
            <person name="Munoz J.F."/>
            <person name="Carranza S."/>
            <person name="Cuomo C.A."/>
            <person name="Martel A."/>
        </authorList>
    </citation>
    <scope>NUCLEOTIDE SEQUENCE [LARGE SCALE GENOMIC DNA]</scope>
    <source>
        <strain evidence="2 3">AMFP18/2</strain>
    </source>
</reference>
<dbReference type="EMBL" id="JAFCIX010000017">
    <property type="protein sequence ID" value="KAH6601133.1"/>
    <property type="molecule type" value="Genomic_DNA"/>
</dbReference>
<protein>
    <submittedName>
        <fullName evidence="2">Uncharacterized protein</fullName>
    </submittedName>
</protein>
<evidence type="ECO:0000313" key="2">
    <source>
        <dbReference type="EMBL" id="KAH6601133.1"/>
    </source>
</evidence>
<evidence type="ECO:0000256" key="1">
    <source>
        <dbReference type="SAM" id="MobiDB-lite"/>
    </source>
</evidence>
<comment type="caution">
    <text evidence="2">The sequence shown here is derived from an EMBL/GenBank/DDBJ whole genome shotgun (WGS) entry which is preliminary data.</text>
</comment>
<evidence type="ECO:0000313" key="3">
    <source>
        <dbReference type="Proteomes" id="UP001648503"/>
    </source>
</evidence>
<organism evidence="2 3">
    <name type="scientific">Batrachochytrium salamandrivorans</name>
    <dbReference type="NCBI Taxonomy" id="1357716"/>
    <lineage>
        <taxon>Eukaryota</taxon>
        <taxon>Fungi</taxon>
        <taxon>Fungi incertae sedis</taxon>
        <taxon>Chytridiomycota</taxon>
        <taxon>Chytridiomycota incertae sedis</taxon>
        <taxon>Chytridiomycetes</taxon>
        <taxon>Rhizophydiales</taxon>
        <taxon>Rhizophydiales incertae sedis</taxon>
        <taxon>Batrachochytrium</taxon>
    </lineage>
</organism>
<dbReference type="Proteomes" id="UP001648503">
    <property type="component" value="Unassembled WGS sequence"/>
</dbReference>
<gene>
    <name evidence="2" type="ORF">BASA50_001811</name>
</gene>
<proteinExistence type="predicted"/>
<feature type="region of interest" description="Disordered" evidence="1">
    <location>
        <begin position="1"/>
        <end position="22"/>
    </location>
</feature>
<feature type="compositionally biased region" description="Polar residues" evidence="1">
    <location>
        <begin position="664"/>
        <end position="673"/>
    </location>
</feature>